<comment type="caution">
    <text evidence="2">The sequence shown here is derived from an EMBL/GenBank/DDBJ whole genome shotgun (WGS) entry which is preliminary data.</text>
</comment>
<organism evidence="2 3">
    <name type="scientific">Bifidobacterium thermophilum</name>
    <dbReference type="NCBI Taxonomy" id="33905"/>
    <lineage>
        <taxon>Bacteria</taxon>
        <taxon>Bacillati</taxon>
        <taxon>Actinomycetota</taxon>
        <taxon>Actinomycetes</taxon>
        <taxon>Bifidobacteriales</taxon>
        <taxon>Bifidobacteriaceae</taxon>
        <taxon>Bifidobacterium</taxon>
    </lineage>
</organism>
<reference evidence="2 3" key="1">
    <citation type="submission" date="2017-10" db="EMBL/GenBank/DDBJ databases">
        <title>Bifidobacterium genomics.</title>
        <authorList>
            <person name="Lugli G.A."/>
            <person name="Milani C."/>
            <person name="Mancabelli L."/>
        </authorList>
    </citation>
    <scope>NUCLEOTIDE SEQUENCE [LARGE SCALE GENOMIC DNA]</scope>
    <source>
        <strain evidence="2 3">1542B</strain>
    </source>
</reference>
<evidence type="ECO:0000313" key="3">
    <source>
        <dbReference type="Proteomes" id="UP000233727"/>
    </source>
</evidence>
<keyword evidence="1" id="KW-0812">Transmembrane</keyword>
<keyword evidence="1" id="KW-1133">Transmembrane helix</keyword>
<evidence type="ECO:0000313" key="2">
    <source>
        <dbReference type="EMBL" id="PKU91748.1"/>
    </source>
</evidence>
<feature type="transmembrane region" description="Helical" evidence="1">
    <location>
        <begin position="149"/>
        <end position="167"/>
    </location>
</feature>
<keyword evidence="1" id="KW-0472">Membrane</keyword>
<gene>
    <name evidence="2" type="ORF">CQR47_1085</name>
</gene>
<protein>
    <submittedName>
        <fullName evidence="2">Uncharacterized protein</fullName>
    </submittedName>
</protein>
<sequence length="179" mass="19931">MQLGIAGATFFSDIGVWATSGDRPQRDRSQWRQATIEVGRNTCPMVWQCTRRPPSLIQTGYAGRLVFHRRFVRGGAVVRWLWGGLVVAFGSSLADVSSKLVTLRAVFAQIVCAGWSGCKLSWCWRWFVWRVAGFVRGLLDVAVSGSRDAATAALLLAHVSVVFRAVIFRKNCRIRLMEA</sequence>
<feature type="transmembrane region" description="Helical" evidence="1">
    <location>
        <begin position="77"/>
        <end position="94"/>
    </location>
</feature>
<dbReference type="Proteomes" id="UP000233727">
    <property type="component" value="Unassembled WGS sequence"/>
</dbReference>
<accession>A0A2N3QJT8</accession>
<feature type="transmembrane region" description="Helical" evidence="1">
    <location>
        <begin position="106"/>
        <end position="129"/>
    </location>
</feature>
<name>A0A2N3QJT8_9BIFI</name>
<proteinExistence type="predicted"/>
<evidence type="ECO:0000256" key="1">
    <source>
        <dbReference type="SAM" id="Phobius"/>
    </source>
</evidence>
<dbReference type="EMBL" id="PCGY01000013">
    <property type="protein sequence ID" value="PKU91748.1"/>
    <property type="molecule type" value="Genomic_DNA"/>
</dbReference>
<dbReference type="AlphaFoldDB" id="A0A2N3QJT8"/>